<dbReference type="AlphaFoldDB" id="A0A8C7V889"/>
<evidence type="ECO:0000313" key="3">
    <source>
        <dbReference type="Ensembl" id="ENSOMYP00000106734.2"/>
    </source>
</evidence>
<keyword evidence="4" id="KW-1185">Reference proteome</keyword>
<feature type="signal peptide" evidence="2">
    <location>
        <begin position="1"/>
        <end position="26"/>
    </location>
</feature>
<protein>
    <submittedName>
        <fullName evidence="3">Uncharacterized protein</fullName>
    </submittedName>
</protein>
<feature type="chain" id="PRO_5035454235" evidence="2">
    <location>
        <begin position="27"/>
        <end position="183"/>
    </location>
</feature>
<evidence type="ECO:0000256" key="1">
    <source>
        <dbReference type="SAM" id="MobiDB-lite"/>
    </source>
</evidence>
<sequence length="183" mass="20227">GVNKLRSRTFWMVPLRLRIISSTLWATSSVCLCRSTKTAGSMGGMSTGRRDDDPRPLLLMEPEQLGFELILIFCSRLRQMKWVRSPSWLTVPSSSRAEEMVALRPSGWPPRPPPRAPPMHAWLISSRLLLSCMPRTMRSRSGTFRTRTWAMTWGGQGLLPDDSPPSAGTELGLGAAAEGSSVS</sequence>
<reference evidence="3" key="3">
    <citation type="submission" date="2025-09" db="UniProtKB">
        <authorList>
            <consortium name="Ensembl"/>
        </authorList>
    </citation>
    <scope>IDENTIFICATION</scope>
</reference>
<reference evidence="3" key="2">
    <citation type="submission" date="2025-08" db="UniProtKB">
        <authorList>
            <consortium name="Ensembl"/>
        </authorList>
    </citation>
    <scope>IDENTIFICATION</scope>
</reference>
<keyword evidence="2" id="KW-0732">Signal</keyword>
<evidence type="ECO:0000256" key="2">
    <source>
        <dbReference type="SAM" id="SignalP"/>
    </source>
</evidence>
<dbReference type="Proteomes" id="UP000694395">
    <property type="component" value="Chromosome 9"/>
</dbReference>
<dbReference type="Ensembl" id="ENSOMYT00000115650.2">
    <property type="protein sequence ID" value="ENSOMYP00000106734.2"/>
    <property type="gene ID" value="ENSOMYG00000047762.2"/>
</dbReference>
<feature type="compositionally biased region" description="Low complexity" evidence="1">
    <location>
        <begin position="166"/>
        <end position="183"/>
    </location>
</feature>
<reference evidence="3" key="1">
    <citation type="submission" date="2020-07" db="EMBL/GenBank/DDBJ databases">
        <title>A long reads based de novo assembly of the rainbow trout Arlee double haploid line genome.</title>
        <authorList>
            <person name="Gao G."/>
            <person name="Palti Y."/>
        </authorList>
    </citation>
    <scope>NUCLEOTIDE SEQUENCE [LARGE SCALE GENOMIC DNA]</scope>
</reference>
<accession>A0A8C7V889</accession>
<feature type="region of interest" description="Disordered" evidence="1">
    <location>
        <begin position="156"/>
        <end position="183"/>
    </location>
</feature>
<name>A0A8C7V889_ONCMY</name>
<proteinExistence type="predicted"/>
<organism evidence="3 4">
    <name type="scientific">Oncorhynchus mykiss</name>
    <name type="common">Rainbow trout</name>
    <name type="synonym">Salmo gairdneri</name>
    <dbReference type="NCBI Taxonomy" id="8022"/>
    <lineage>
        <taxon>Eukaryota</taxon>
        <taxon>Metazoa</taxon>
        <taxon>Chordata</taxon>
        <taxon>Craniata</taxon>
        <taxon>Vertebrata</taxon>
        <taxon>Euteleostomi</taxon>
        <taxon>Actinopterygii</taxon>
        <taxon>Neopterygii</taxon>
        <taxon>Teleostei</taxon>
        <taxon>Protacanthopterygii</taxon>
        <taxon>Salmoniformes</taxon>
        <taxon>Salmonidae</taxon>
        <taxon>Salmoninae</taxon>
        <taxon>Oncorhynchus</taxon>
    </lineage>
</organism>
<evidence type="ECO:0000313" key="4">
    <source>
        <dbReference type="Proteomes" id="UP000694395"/>
    </source>
</evidence>
<dbReference type="GeneTree" id="ENSGT01030000234817"/>